<dbReference type="SUPFAM" id="SSF82866">
    <property type="entry name" value="Multidrug efflux transporter AcrB transmembrane domain"/>
    <property type="match status" value="2"/>
</dbReference>
<keyword evidence="3" id="KW-1185">Reference proteome</keyword>
<dbReference type="Gene3D" id="3.30.70.1430">
    <property type="entry name" value="Multidrug efflux transporter AcrB pore domain"/>
    <property type="match status" value="2"/>
</dbReference>
<protein>
    <submittedName>
        <fullName evidence="2">Efflux RND transporter permease subunit</fullName>
    </submittedName>
</protein>
<feature type="transmembrane region" description="Helical" evidence="1">
    <location>
        <begin position="1006"/>
        <end position="1032"/>
    </location>
</feature>
<dbReference type="SUPFAM" id="SSF82714">
    <property type="entry name" value="Multidrug efflux transporter AcrB TolC docking domain, DN and DC subdomains"/>
    <property type="match status" value="2"/>
</dbReference>
<feature type="transmembrane region" description="Helical" evidence="1">
    <location>
        <begin position="431"/>
        <end position="451"/>
    </location>
</feature>
<name>A0ABY3RBL5_9BRAD</name>
<feature type="transmembrane region" description="Helical" evidence="1">
    <location>
        <begin position="390"/>
        <end position="411"/>
    </location>
</feature>
<feature type="transmembrane region" description="Helical" evidence="1">
    <location>
        <begin position="902"/>
        <end position="922"/>
    </location>
</feature>
<organism evidence="2 3">
    <name type="scientific">Bradyrhizobium ontarionense</name>
    <dbReference type="NCBI Taxonomy" id="2898149"/>
    <lineage>
        <taxon>Bacteria</taxon>
        <taxon>Pseudomonadati</taxon>
        <taxon>Pseudomonadota</taxon>
        <taxon>Alphaproteobacteria</taxon>
        <taxon>Hyphomicrobiales</taxon>
        <taxon>Nitrobacteraceae</taxon>
        <taxon>Bradyrhizobium</taxon>
    </lineage>
</organism>
<keyword evidence="1" id="KW-1133">Transmembrane helix</keyword>
<feature type="transmembrane region" description="Helical" evidence="1">
    <location>
        <begin position="360"/>
        <end position="384"/>
    </location>
</feature>
<evidence type="ECO:0000256" key="1">
    <source>
        <dbReference type="SAM" id="Phobius"/>
    </source>
</evidence>
<dbReference type="EMBL" id="CP088156">
    <property type="protein sequence ID" value="UFZ04764.1"/>
    <property type="molecule type" value="Genomic_DNA"/>
</dbReference>
<dbReference type="PRINTS" id="PR00702">
    <property type="entry name" value="ACRIFLAVINRP"/>
</dbReference>
<evidence type="ECO:0000313" key="3">
    <source>
        <dbReference type="Proteomes" id="UP001431010"/>
    </source>
</evidence>
<dbReference type="Pfam" id="PF00873">
    <property type="entry name" value="ACR_tran"/>
    <property type="match status" value="1"/>
</dbReference>
<evidence type="ECO:0000313" key="2">
    <source>
        <dbReference type="EMBL" id="UFZ04764.1"/>
    </source>
</evidence>
<feature type="transmembrane region" description="Helical" evidence="1">
    <location>
        <begin position="878"/>
        <end position="895"/>
    </location>
</feature>
<accession>A0ABY3RBL5</accession>
<keyword evidence="1" id="KW-0812">Transmembrane</keyword>
<dbReference type="Gene3D" id="3.30.70.1440">
    <property type="entry name" value="Multidrug efflux transporter AcrB pore domain"/>
    <property type="match status" value="1"/>
</dbReference>
<dbReference type="RefSeq" id="WP_231322012.1">
    <property type="nucleotide sequence ID" value="NZ_CP088156.1"/>
</dbReference>
<feature type="transmembrane region" description="Helical" evidence="1">
    <location>
        <begin position="928"/>
        <end position="953"/>
    </location>
</feature>
<dbReference type="Gene3D" id="3.30.2090.10">
    <property type="entry name" value="Multidrug efflux transporter AcrB TolC docking domain, DN and DC subdomains"/>
    <property type="match status" value="2"/>
</dbReference>
<dbReference type="Gene3D" id="1.20.1640.10">
    <property type="entry name" value="Multidrug efflux transporter AcrB transmembrane domain"/>
    <property type="match status" value="2"/>
</dbReference>
<feature type="transmembrane region" description="Helical" evidence="1">
    <location>
        <begin position="973"/>
        <end position="994"/>
    </location>
</feature>
<dbReference type="SUPFAM" id="SSF82693">
    <property type="entry name" value="Multidrug efflux transporter AcrB pore domain, PN1, PN2, PC1 and PC2 subdomains"/>
    <property type="match status" value="4"/>
</dbReference>
<dbReference type="Proteomes" id="UP001431010">
    <property type="component" value="Chromosome"/>
</dbReference>
<feature type="transmembrane region" description="Helical" evidence="1">
    <location>
        <begin position="334"/>
        <end position="353"/>
    </location>
</feature>
<dbReference type="Gene3D" id="3.30.70.1320">
    <property type="entry name" value="Multidrug efflux transporter AcrB pore domain like"/>
    <property type="match status" value="1"/>
</dbReference>
<proteinExistence type="predicted"/>
<dbReference type="InterPro" id="IPR001036">
    <property type="entry name" value="Acrflvin-R"/>
</dbReference>
<keyword evidence="1" id="KW-0472">Membrane</keyword>
<dbReference type="InterPro" id="IPR027463">
    <property type="entry name" value="AcrB_DN_DC_subdom"/>
</dbReference>
<feature type="transmembrane region" description="Helical" evidence="1">
    <location>
        <begin position="463"/>
        <end position="481"/>
    </location>
</feature>
<feature type="transmembrane region" description="Helical" evidence="1">
    <location>
        <begin position="527"/>
        <end position="547"/>
    </location>
</feature>
<sequence length="1057" mass="112706">MISTPFILRPVATTLFIIGLVLLGALGYRLLPVAPLPSVDYPTIQVVTSYPGASAQVVETSVTTPLEHYFGVISGLELMSSTSSFGVSQITLQFNLNRNIDSAAQDVQAAINAAAGWLPMSMLPSPPVYHQVNPADTPVLILALTSDSMPLHEVNDYALTILVPKLSQVSGVGEVTIEGGQTRAVRLQINPTRIAGLGMSLEDVRSGISATTVSNPKGSLDGPRQSFLVDANDQLFSADTYQDAVIAYRNGAPVFLKDVGRAVDSVEDAEQAAWYMGRQAVLLDIQRQPGANTLQLVDAIRAALPRLQASLPAQIKVAVVTDRTATIRAAIWDVQFTLVLTVILVVLVIFLFLRKLWATVIPGIALPVSLIATFGAMALCGFSLDNLSLMALTIASGFVVDDAIVMIENIARHVEEGEEPLAAALKGARQIGFTIVSLTVSLIAVFIPLLLMGGVVGRLFREFAITLSIAILVSAVVSLTLTPMMCAKLLRADDAPKGGLLRWSEAAFDVSARLYERTLDVVLRYRSVTLLFTILTMLVTGLLFWTVNKGFLPLQDTGLIVATTDAPQDISFAAMAARQREVADLIQRDPAVVAVDSFVGAGSVNATLNSGRIYIDIGAPEGRKDGIRAVMDRLHAATAGLRDVTVHLQAAQDLQIETRATRTQYQYVLQDLDGAELRVWSERLLAALHERGELSDVASDRQDEGLQLSVAIDRKAAARYGVTMNSIDQTLYDAFGQRQITTVYGPLTQYRVILEVDPAFRRDDDILSKIYISPASAQSASLDQQASGIGASFTGAAAQIPLSAVARVERRSAPLLSAHQGLFPATTISFNVAPGVALGTAVEALHRTERDIGMPSSVTTSLAGSAAEFATSLQSEPWLLLAAIVTVYIVLGILYESYIHPITILSTLPSAGIGAILALMLFGRDLDLIALIGIVLLIGIVKKNAIMMVDFALSAEREEGLSSFAAIRKACLLRYRPIMMTTMAALFGALPLALGTGTGAELRQPLGISIVGGLILSQIITLYTTPVIYLAFASLTGAVTARPAPAMRAATESEAGP</sequence>
<dbReference type="PANTHER" id="PTHR32063">
    <property type="match status" value="1"/>
</dbReference>
<dbReference type="PANTHER" id="PTHR32063:SF78">
    <property type="entry name" value="ACRB_ACRD_ACRF FAMILY PROTEIN"/>
    <property type="match status" value="1"/>
</dbReference>
<reference evidence="2" key="1">
    <citation type="journal article" date="2024" name="Antonie Van Leeuwenhoek">
        <title>Bradyrhizobium ontarionense sp. nov., a novel bacterial symbiont isolated from Aeschynomene indica (Indian jointvetch), harbours photosynthesis, nitrogen fixation and nitrous oxide (N2O) reductase genes.</title>
        <authorList>
            <person name="Bromfield E.S.P."/>
            <person name="Cloutier S."/>
        </authorList>
    </citation>
    <scope>NUCLEOTIDE SEQUENCE</scope>
    <source>
        <strain evidence="2">A19</strain>
    </source>
</reference>
<gene>
    <name evidence="2" type="ORF">LQG66_00065</name>
</gene>